<dbReference type="EMBL" id="GBIH01002802">
    <property type="protein sequence ID" value="JAC91908.1"/>
    <property type="molecule type" value="mRNA"/>
</dbReference>
<name>A0A090XDY1_IXORI</name>
<feature type="non-terminal residue" evidence="2">
    <location>
        <position position="108"/>
    </location>
</feature>
<protein>
    <recommendedName>
        <fullName evidence="3">Secreted protein</fullName>
    </recommendedName>
</protein>
<accession>A0A090XDY1</accession>
<dbReference type="AlphaFoldDB" id="A0A090XDY1"/>
<evidence type="ECO:0000256" key="1">
    <source>
        <dbReference type="SAM" id="SignalP"/>
    </source>
</evidence>
<proteinExistence type="evidence at transcript level"/>
<evidence type="ECO:0000313" key="2">
    <source>
        <dbReference type="EMBL" id="JAC91908.1"/>
    </source>
</evidence>
<evidence type="ECO:0008006" key="3">
    <source>
        <dbReference type="Google" id="ProtNLM"/>
    </source>
</evidence>
<reference evidence="2" key="1">
    <citation type="journal article" date="2015" name="PLoS Negl. Trop. Dis.">
        <title>Deep Sequencing Analysis of the Ixodes ricinus Haemocytome.</title>
        <authorList>
            <person name="Kotsyfakis M."/>
            <person name="Kopacek P."/>
            <person name="Franta Z."/>
            <person name="Pedra J.H."/>
            <person name="Ribeiro J.M."/>
        </authorList>
    </citation>
    <scope>NUCLEOTIDE SEQUENCE</scope>
</reference>
<sequence length="108" mass="12261">MVPRGKIKLITIIIIVFNFLAPVTADRWCPVHDHHRFTTEQSRSLMSARCECSPLKGTFLARMSVNQVNRAFSMSTYAAVFRFFFAVLEPLEVTGAMMLSFNSKIVES</sequence>
<keyword evidence="1" id="KW-0732">Signal</keyword>
<feature type="signal peptide" evidence="1">
    <location>
        <begin position="1"/>
        <end position="25"/>
    </location>
</feature>
<feature type="chain" id="PRO_5001868461" description="Secreted protein" evidence="1">
    <location>
        <begin position="26"/>
        <end position="108"/>
    </location>
</feature>
<organism evidence="2">
    <name type="scientific">Ixodes ricinus</name>
    <name type="common">Common tick</name>
    <name type="synonym">Acarus ricinus</name>
    <dbReference type="NCBI Taxonomy" id="34613"/>
    <lineage>
        <taxon>Eukaryota</taxon>
        <taxon>Metazoa</taxon>
        <taxon>Ecdysozoa</taxon>
        <taxon>Arthropoda</taxon>
        <taxon>Chelicerata</taxon>
        <taxon>Arachnida</taxon>
        <taxon>Acari</taxon>
        <taxon>Parasitiformes</taxon>
        <taxon>Ixodida</taxon>
        <taxon>Ixodoidea</taxon>
        <taxon>Ixodidae</taxon>
        <taxon>Ixodinae</taxon>
        <taxon>Ixodes</taxon>
    </lineage>
</organism>